<dbReference type="EMBL" id="KL197738">
    <property type="protein sequence ID" value="KDQ52675.1"/>
    <property type="molecule type" value="Genomic_DNA"/>
</dbReference>
<dbReference type="HOGENOM" id="CLU_007337_0_2_1"/>
<evidence type="ECO:0008006" key="4">
    <source>
        <dbReference type="Google" id="ProtNLM"/>
    </source>
</evidence>
<dbReference type="InterPro" id="IPR004242">
    <property type="entry name" value="Transposase_21"/>
</dbReference>
<sequence>MSGTGERIYYCDCPRYCKQQKVVPKATYYRHLKERDKVALPGDTEFARSESSQGVSSYVGGEKRSAGAMDDGSVDGDADVESSVVGGGSHQGKRLRHGSQGDSERDSLHEPSSGVASDGASLSSSVTRQHAATPPRAEDQNDSSSGSAGLGGGADQGSLSDRHIENEGDMDRGRADDLNEDTNRPMSPIHGTSNATSAAAAPPGVSPIPEIRIATDFINALKDATLDNGDLSPDVLDRLRNPITEPLNINNPDLLYSLELFLALNDSSEGAFDQVRNATHRRIPEVEILSLDQIKRRICEMTGVVPIVNHMCVNTCLAFTGPFAEDDSCRKCNEPRYDPLSSTKAPRREFYTMPIGPVLQAVSRTKEGATKKLYRADRTQDILGSLRALQQRKDNGEDVAVCLDTFDDFVCGSDYLAAVQDGRIKDGDSTLMISLDGAQLFRNKLSDCWIYIWVILDLAPDLRYKKKYVIPGGFIPGPNKPKNLDSFLFPGLHHVQALHNEGLPIWNALDNTIYVDDPFVLLGTADGPGLAYLNGLVGHHGGQGCRLHCPIRGRHKTGAPQYFPALLKPTNYSVVGCDHPDLDVYNLPYASRAHYLANLAILEASPNPNQYTKRRLQTGISKPSTFTRLTRTIHIPLMFTMDFMHLAGLNLPDLFIGLWCGSIDCGRSDSRATWDWFVLQGEVWKAHGKAVAAARSYWPGSFGNPPRNPAEKISSGYKAWEFLLYVYGLGPALLRSILPEKYWRHYCKLVFAIRLLHQRRITASELRHAHTLLIEFVRDFELLYYQRREDRLHFCRQSIHALTHLAPEVARLGPLIYYTQWTMERTIGNLGEEIRQPSNPFQNLSERGLRRSQLNALKALIPTLDPDVSTLPRGAQDLGEGYVLLKAMDTKARPTTESEGIALEKFMETEGDIRQWRTCPLQRWARLRLPNGQIARSLWKEGLKPLEDVRIARKVKLQFHQRIEYGEVRYYFRAKVNNGLGVFAMISLYSRPDPVILQQSYNTVWSCQDQGDAGLIVVDIKAIAAVVAMVPWQPAPGSDTCTYFVVEKPGLQVGYLSGEEEEMTEE</sequence>
<evidence type="ECO:0000313" key="2">
    <source>
        <dbReference type="EMBL" id="KDQ52675.1"/>
    </source>
</evidence>
<dbReference type="Pfam" id="PF02992">
    <property type="entry name" value="Transposase_21"/>
    <property type="match status" value="1"/>
</dbReference>
<proteinExistence type="predicted"/>
<dbReference type="Proteomes" id="UP000027265">
    <property type="component" value="Unassembled WGS sequence"/>
</dbReference>
<dbReference type="OrthoDB" id="2669721at2759"/>
<organism evidence="2 3">
    <name type="scientific">Jaapia argillacea MUCL 33604</name>
    <dbReference type="NCBI Taxonomy" id="933084"/>
    <lineage>
        <taxon>Eukaryota</taxon>
        <taxon>Fungi</taxon>
        <taxon>Dikarya</taxon>
        <taxon>Basidiomycota</taxon>
        <taxon>Agaricomycotina</taxon>
        <taxon>Agaricomycetes</taxon>
        <taxon>Agaricomycetidae</taxon>
        <taxon>Jaapiales</taxon>
        <taxon>Jaapiaceae</taxon>
        <taxon>Jaapia</taxon>
    </lineage>
</organism>
<dbReference type="PANTHER" id="PTHR46579">
    <property type="entry name" value="F5/8 TYPE C DOMAIN-CONTAINING PROTEIN-RELATED"/>
    <property type="match status" value="1"/>
</dbReference>
<dbReference type="STRING" id="933084.A0A067PFQ2"/>
<protein>
    <recommendedName>
        <fullName evidence="4">Transposase family Tnp2 protein</fullName>
    </recommendedName>
</protein>
<keyword evidence="3" id="KW-1185">Reference proteome</keyword>
<name>A0A067PFQ2_9AGAM</name>
<evidence type="ECO:0000313" key="3">
    <source>
        <dbReference type="Proteomes" id="UP000027265"/>
    </source>
</evidence>
<evidence type="ECO:0000256" key="1">
    <source>
        <dbReference type="SAM" id="MobiDB-lite"/>
    </source>
</evidence>
<dbReference type="PANTHER" id="PTHR46579:SF1">
    <property type="entry name" value="F5_8 TYPE C DOMAIN-CONTAINING PROTEIN"/>
    <property type="match status" value="1"/>
</dbReference>
<reference evidence="3" key="1">
    <citation type="journal article" date="2014" name="Proc. Natl. Acad. Sci. U.S.A.">
        <title>Extensive sampling of basidiomycete genomes demonstrates inadequacy of the white-rot/brown-rot paradigm for wood decay fungi.</title>
        <authorList>
            <person name="Riley R."/>
            <person name="Salamov A.A."/>
            <person name="Brown D.W."/>
            <person name="Nagy L.G."/>
            <person name="Floudas D."/>
            <person name="Held B.W."/>
            <person name="Levasseur A."/>
            <person name="Lombard V."/>
            <person name="Morin E."/>
            <person name="Otillar R."/>
            <person name="Lindquist E.A."/>
            <person name="Sun H."/>
            <person name="LaButti K.M."/>
            <person name="Schmutz J."/>
            <person name="Jabbour D."/>
            <person name="Luo H."/>
            <person name="Baker S.E."/>
            <person name="Pisabarro A.G."/>
            <person name="Walton J.D."/>
            <person name="Blanchette R.A."/>
            <person name="Henrissat B."/>
            <person name="Martin F."/>
            <person name="Cullen D."/>
            <person name="Hibbett D.S."/>
            <person name="Grigoriev I.V."/>
        </authorList>
    </citation>
    <scope>NUCLEOTIDE SEQUENCE [LARGE SCALE GENOMIC DNA]</scope>
    <source>
        <strain evidence="3">MUCL 33604</strain>
    </source>
</reference>
<feature type="compositionally biased region" description="Basic and acidic residues" evidence="1">
    <location>
        <begin position="160"/>
        <end position="183"/>
    </location>
</feature>
<feature type="region of interest" description="Disordered" evidence="1">
    <location>
        <begin position="39"/>
        <end position="203"/>
    </location>
</feature>
<feature type="compositionally biased region" description="Polar residues" evidence="1">
    <location>
        <begin position="120"/>
        <end position="130"/>
    </location>
</feature>
<accession>A0A067PFQ2</accession>
<gene>
    <name evidence="2" type="ORF">JAAARDRAFT_198028</name>
</gene>
<feature type="compositionally biased region" description="Low complexity" evidence="1">
    <location>
        <begin position="191"/>
        <end position="203"/>
    </location>
</feature>
<dbReference type="InParanoid" id="A0A067PFQ2"/>
<dbReference type="AlphaFoldDB" id="A0A067PFQ2"/>